<dbReference type="EMBL" id="CAVNYO010000082">
    <property type="protein sequence ID" value="CAK5265115.1"/>
    <property type="molecule type" value="Genomic_DNA"/>
</dbReference>
<sequence>MRVTRGSARTPDTHLTRIAQKDGRAVLICTSQDISKISKPPPPTASQSSAPKAEFLLPNTREYRDGRLEGSAATSAINERPKVVYSEEDYKIMLCLSVSQFALFRDPGLRRLVHQSTRDGFFPLNVLFTHPCILKYAHEPEMAVVKALRSRGTDIVDVRMNLADSKARGNFEVKPKFWEEGDDACVFTRDDWEGRTVYVENIPVAYRTFPSAVRFVSALLPPGPSIYTRIQGMSIPPHHADDEDTEPTPKPFALITFSEIDEAEALVKAWPWQRDLSRVEESSNAAEAVKFGFRALSKRRWDELNAEYLVYRASLLQTTNSQTTKSDAVIELTNPSNLGKKFHRE</sequence>
<dbReference type="AlphaFoldDB" id="A0AAD2GYZ6"/>
<name>A0AAD2GYZ6_9AGAR</name>
<feature type="region of interest" description="Disordered" evidence="1">
    <location>
        <begin position="34"/>
        <end position="53"/>
    </location>
</feature>
<proteinExistence type="predicted"/>
<dbReference type="Proteomes" id="UP001295794">
    <property type="component" value="Unassembled WGS sequence"/>
</dbReference>
<accession>A0AAD2GYZ6</accession>
<evidence type="ECO:0000256" key="1">
    <source>
        <dbReference type="SAM" id="MobiDB-lite"/>
    </source>
</evidence>
<evidence type="ECO:0000313" key="3">
    <source>
        <dbReference type="Proteomes" id="UP001295794"/>
    </source>
</evidence>
<organism evidence="2 3">
    <name type="scientific">Mycena citricolor</name>
    <dbReference type="NCBI Taxonomy" id="2018698"/>
    <lineage>
        <taxon>Eukaryota</taxon>
        <taxon>Fungi</taxon>
        <taxon>Dikarya</taxon>
        <taxon>Basidiomycota</taxon>
        <taxon>Agaricomycotina</taxon>
        <taxon>Agaricomycetes</taxon>
        <taxon>Agaricomycetidae</taxon>
        <taxon>Agaricales</taxon>
        <taxon>Marasmiineae</taxon>
        <taxon>Mycenaceae</taxon>
        <taxon>Mycena</taxon>
    </lineage>
</organism>
<comment type="caution">
    <text evidence="2">The sequence shown here is derived from an EMBL/GenBank/DDBJ whole genome shotgun (WGS) entry which is preliminary data.</text>
</comment>
<evidence type="ECO:0000313" key="2">
    <source>
        <dbReference type="EMBL" id="CAK5265115.1"/>
    </source>
</evidence>
<reference evidence="2" key="1">
    <citation type="submission" date="2023-11" db="EMBL/GenBank/DDBJ databases">
        <authorList>
            <person name="De Vega J J."/>
            <person name="De Vega J J."/>
        </authorList>
    </citation>
    <scope>NUCLEOTIDE SEQUENCE</scope>
</reference>
<protein>
    <submittedName>
        <fullName evidence="2">Uncharacterized protein</fullName>
    </submittedName>
</protein>
<gene>
    <name evidence="2" type="ORF">MYCIT1_LOCUS5868</name>
</gene>
<keyword evidence="3" id="KW-1185">Reference proteome</keyword>